<accession>A0A5B7GHG8</accession>
<dbReference type="Proteomes" id="UP000324222">
    <property type="component" value="Unassembled WGS sequence"/>
</dbReference>
<reference evidence="2 3" key="1">
    <citation type="submission" date="2019-05" db="EMBL/GenBank/DDBJ databases">
        <title>Another draft genome of Portunus trituberculatus and its Hox gene families provides insights of decapod evolution.</title>
        <authorList>
            <person name="Jeong J.-H."/>
            <person name="Song I."/>
            <person name="Kim S."/>
            <person name="Choi T."/>
            <person name="Kim D."/>
            <person name="Ryu S."/>
            <person name="Kim W."/>
        </authorList>
    </citation>
    <scope>NUCLEOTIDE SEQUENCE [LARGE SCALE GENOMIC DNA]</scope>
    <source>
        <tissue evidence="2">Muscle</tissue>
    </source>
</reference>
<proteinExistence type="predicted"/>
<comment type="caution">
    <text evidence="2">The sequence shown here is derived from an EMBL/GenBank/DDBJ whole genome shotgun (WGS) entry which is preliminary data.</text>
</comment>
<protein>
    <submittedName>
        <fullName evidence="2">Uncharacterized protein</fullName>
    </submittedName>
</protein>
<feature type="compositionally biased region" description="Basic and acidic residues" evidence="1">
    <location>
        <begin position="35"/>
        <end position="44"/>
    </location>
</feature>
<gene>
    <name evidence="2" type="ORF">E2C01_050810</name>
</gene>
<organism evidence="2 3">
    <name type="scientific">Portunus trituberculatus</name>
    <name type="common">Swimming crab</name>
    <name type="synonym">Neptunus trituberculatus</name>
    <dbReference type="NCBI Taxonomy" id="210409"/>
    <lineage>
        <taxon>Eukaryota</taxon>
        <taxon>Metazoa</taxon>
        <taxon>Ecdysozoa</taxon>
        <taxon>Arthropoda</taxon>
        <taxon>Crustacea</taxon>
        <taxon>Multicrustacea</taxon>
        <taxon>Malacostraca</taxon>
        <taxon>Eumalacostraca</taxon>
        <taxon>Eucarida</taxon>
        <taxon>Decapoda</taxon>
        <taxon>Pleocyemata</taxon>
        <taxon>Brachyura</taxon>
        <taxon>Eubrachyura</taxon>
        <taxon>Portunoidea</taxon>
        <taxon>Portunidae</taxon>
        <taxon>Portuninae</taxon>
        <taxon>Portunus</taxon>
    </lineage>
</organism>
<feature type="compositionally biased region" description="Polar residues" evidence="1">
    <location>
        <begin position="47"/>
        <end position="64"/>
    </location>
</feature>
<dbReference type="AlphaFoldDB" id="A0A5B7GHG8"/>
<name>A0A5B7GHG8_PORTR</name>
<evidence type="ECO:0000256" key="1">
    <source>
        <dbReference type="SAM" id="MobiDB-lite"/>
    </source>
</evidence>
<dbReference type="EMBL" id="VSRR010014296">
    <property type="protein sequence ID" value="MPC56843.1"/>
    <property type="molecule type" value="Genomic_DNA"/>
</dbReference>
<evidence type="ECO:0000313" key="2">
    <source>
        <dbReference type="EMBL" id="MPC56843.1"/>
    </source>
</evidence>
<feature type="region of interest" description="Disordered" evidence="1">
    <location>
        <begin position="35"/>
        <end position="70"/>
    </location>
</feature>
<sequence length="235" mass="25463">MIGLPGVARDRSQSSLAPHVFPPCLPCLPHLRPHSTPEIRHHPETGSAYTTPPRSQRDPTTTPPRSCHDPAITSRASPCICFSVRSYDDFLAIRHGREQAHSSALPDILVTCGRQGVEELGDRAAVGQREPRVGERGRLPGVAEARSTHFSQRRKNPTEPYGGGVLACGVSIPPCPPLPSHAFPFHSVTLTPFSLTAVTSRPHLPRLPPRTSPPKHAPDFITKGVSHSPCPNESR</sequence>
<feature type="region of interest" description="Disordered" evidence="1">
    <location>
        <begin position="201"/>
        <end position="235"/>
    </location>
</feature>
<keyword evidence="3" id="KW-1185">Reference proteome</keyword>
<evidence type="ECO:0000313" key="3">
    <source>
        <dbReference type="Proteomes" id="UP000324222"/>
    </source>
</evidence>